<name>A0A975IW35_9CAUL</name>
<reference evidence="1" key="1">
    <citation type="submission" date="2021-04" db="EMBL/GenBank/DDBJ databases">
        <title>The complete genome sequence of Caulobacter sp. S6.</title>
        <authorList>
            <person name="Tang Y."/>
            <person name="Ouyang W."/>
            <person name="Liu Q."/>
            <person name="Huang B."/>
            <person name="Guo Z."/>
            <person name="Lei P."/>
        </authorList>
    </citation>
    <scope>NUCLEOTIDE SEQUENCE</scope>
    <source>
        <strain evidence="1">S6</strain>
    </source>
</reference>
<proteinExistence type="predicted"/>
<dbReference type="KEGG" id="caul:KCG34_06170"/>
<organism evidence="1 2">
    <name type="scientific">Phenylobacterium montanum</name>
    <dbReference type="NCBI Taxonomy" id="2823693"/>
    <lineage>
        <taxon>Bacteria</taxon>
        <taxon>Pseudomonadati</taxon>
        <taxon>Pseudomonadota</taxon>
        <taxon>Alphaproteobacteria</taxon>
        <taxon>Caulobacterales</taxon>
        <taxon>Caulobacteraceae</taxon>
        <taxon>Phenylobacterium</taxon>
    </lineage>
</organism>
<gene>
    <name evidence="1" type="ORF">KCG34_06170</name>
</gene>
<dbReference type="RefSeq" id="WP_211939515.1">
    <property type="nucleotide sequence ID" value="NZ_CP073078.1"/>
</dbReference>
<accession>A0A975IW35</accession>
<sequence>MAIFAPISAQAADVLAYPQWSSDQIRAARPVEPEGALVFDLKTEEVGGKTPKTTTSAVTLEPSFTLVVTGAQHVLYDHRLCRTLIWTEGKPGLHSMSCYAAPAFKTFELTNRRYLAKITSALGKASPLDNDPYWAEAELGYQDKPADRLASSRSGDKTEYRLGGEVVARFGGSLGPINDEERRRFIRYLADAQPIHPQLRHDLKQNSDLPARLEVETTALQDKHWIILSLGGLRREQRPYPLPSGLQSDLRLGDGFESPFEAKGVAQALMAIDGTSTIPKPAPDALLDQMETAANQGQNTTALMLFFEYTQQYGVLIKGPDGPRILGRVRAVLAKIRQDGEVSKFLEANRLAGSSDETGDRQAAARYLAGASALDRLPFGTFRYVTFTNLVMMSKDASSWDKVIFSTMPPRPEDEFWTHIAAYPWASNAYKDLGDLYLDGFDADKAWLAFDLGRAVDKDWKAGNLRLPAEFEDRLRASQADAF</sequence>
<evidence type="ECO:0000313" key="2">
    <source>
        <dbReference type="Proteomes" id="UP000676409"/>
    </source>
</evidence>
<dbReference type="Proteomes" id="UP000676409">
    <property type="component" value="Chromosome"/>
</dbReference>
<evidence type="ECO:0000313" key="1">
    <source>
        <dbReference type="EMBL" id="QUD89463.1"/>
    </source>
</evidence>
<protein>
    <submittedName>
        <fullName evidence="1">Uncharacterized protein</fullName>
    </submittedName>
</protein>
<dbReference type="AlphaFoldDB" id="A0A975IW35"/>
<keyword evidence="2" id="KW-1185">Reference proteome</keyword>
<dbReference type="EMBL" id="CP073078">
    <property type="protein sequence ID" value="QUD89463.1"/>
    <property type="molecule type" value="Genomic_DNA"/>
</dbReference>